<dbReference type="KEGG" id="sje:AAV35_012615"/>
<sequence length="333" mass="36426">MSFILSTKDAYRQAVEAKSGGKNTVMYDDKGNPSIMVRVPRFNLSDVIDGAPDTPHPAFIVNGVVKSEIWISKFQNIVHDGRAYSIPGQDPKTHVDFDQAKQYSAAKGQGWHLMTNAEWAAIALWSKKNGTMPRGNNDYGRDHSAPYERGVMAGADRVLTGTGPASWSHDGTTDGIYDLNGNVWEWTDGLKLVDGKIYVHNDNDYNTPGGEGVVDQWVDTGAAFDVESGNLVINGSVVNPMDDTTDEHKDRLMENLTAATGFTIPDLLKHLGIAPYDADHGGDNVSVRNYGERLARSGGHWAYGSERGVFTLSLRYERSGSDSHIGFRSAFVL</sequence>
<reference evidence="2" key="3">
    <citation type="submission" date="2016-11" db="EMBL/GenBank/DDBJ databases">
        <title>Salimicrobium jeotgali MJ3, isolated from Myulchi jeot, a traditional Korean fermented seafood.</title>
        <authorList>
            <person name="Kim K.H."/>
            <person name="Jeon C.O."/>
            <person name="Jin H.M."/>
        </authorList>
    </citation>
    <scope>NUCLEOTIDE SEQUENCE</scope>
    <source>
        <strain evidence="2">MJ3</strain>
    </source>
</reference>
<evidence type="ECO:0000313" key="5">
    <source>
        <dbReference type="Proteomes" id="UP000092654"/>
    </source>
</evidence>
<dbReference type="RefSeq" id="WP_008592707.1">
    <property type="nucleotide sequence ID" value="NZ_AMPQ01000045.1"/>
</dbReference>
<proteinExistence type="predicted"/>
<dbReference type="eggNOG" id="COG1262">
    <property type="taxonomic scope" value="Bacteria"/>
</dbReference>
<dbReference type="AlphaFoldDB" id="K2G5J4"/>
<name>K2G5J4_9BACI</name>
<accession>K2G5J4</accession>
<evidence type="ECO:0000259" key="1">
    <source>
        <dbReference type="Pfam" id="PF03781"/>
    </source>
</evidence>
<evidence type="ECO:0000313" key="2">
    <source>
        <dbReference type="EMBL" id="AKG05513.1"/>
    </source>
</evidence>
<dbReference type="InterPro" id="IPR016187">
    <property type="entry name" value="CTDL_fold"/>
</dbReference>
<evidence type="ECO:0000313" key="4">
    <source>
        <dbReference type="Proteomes" id="UP000011746"/>
    </source>
</evidence>
<dbReference type="EMBL" id="CP011361">
    <property type="protein sequence ID" value="AKG05513.1"/>
    <property type="molecule type" value="Genomic_DNA"/>
</dbReference>
<organism evidence="3 4">
    <name type="scientific">Salimicrobium jeotgali</name>
    <dbReference type="NCBI Taxonomy" id="1230341"/>
    <lineage>
        <taxon>Bacteria</taxon>
        <taxon>Bacillati</taxon>
        <taxon>Bacillota</taxon>
        <taxon>Bacilli</taxon>
        <taxon>Bacillales</taxon>
        <taxon>Bacillaceae</taxon>
        <taxon>Salimicrobium</taxon>
    </lineage>
</organism>
<dbReference type="OrthoDB" id="9768004at2"/>
<keyword evidence="4" id="KW-1185">Reference proteome</keyword>
<reference evidence="5" key="2">
    <citation type="submission" date="2015-06" db="EMBL/GenBank/DDBJ databases">
        <title>Salimicrobium jeotgali MJ3, isolated from Myulchi jeot, a traditional Korean fermented seafood.</title>
        <authorList>
            <person name="Kim K.H."/>
            <person name="Jeon C.O."/>
            <person name="Jin H.M."/>
        </authorList>
    </citation>
    <scope>NUCLEOTIDE SEQUENCE [LARGE SCALE GENOMIC DNA]</scope>
    <source>
        <strain evidence="5">MJ3</strain>
    </source>
</reference>
<gene>
    <name evidence="2" type="ORF">AAV35_012615</name>
    <name evidence="3" type="ORF">MJ3_13719</name>
</gene>
<evidence type="ECO:0000313" key="3">
    <source>
        <dbReference type="EMBL" id="EKE30503.1"/>
    </source>
</evidence>
<dbReference type="Gene3D" id="3.90.1580.10">
    <property type="entry name" value="paralog of FGE (formylglycine-generating enzyme)"/>
    <property type="match status" value="1"/>
</dbReference>
<dbReference type="Proteomes" id="UP000092654">
    <property type="component" value="Chromosome"/>
</dbReference>
<dbReference type="Pfam" id="PF03781">
    <property type="entry name" value="FGE-sulfatase"/>
    <property type="match status" value="1"/>
</dbReference>
<dbReference type="PATRIC" id="fig|1230341.3.peg.2756"/>
<dbReference type="InterPro" id="IPR042095">
    <property type="entry name" value="SUMF_sf"/>
</dbReference>
<feature type="domain" description="Sulfatase-modifying factor enzyme-like" evidence="1">
    <location>
        <begin position="25"/>
        <end position="188"/>
    </location>
</feature>
<dbReference type="STRING" id="1230341.AAV35_012615"/>
<dbReference type="SUPFAM" id="SSF56436">
    <property type="entry name" value="C-type lectin-like"/>
    <property type="match status" value="1"/>
</dbReference>
<protein>
    <recommendedName>
        <fullName evidence="1">Sulfatase-modifying factor enzyme-like domain-containing protein</fullName>
    </recommendedName>
</protein>
<dbReference type="EMBL" id="AMPQ01000045">
    <property type="protein sequence ID" value="EKE30503.1"/>
    <property type="molecule type" value="Genomic_DNA"/>
</dbReference>
<dbReference type="InterPro" id="IPR005532">
    <property type="entry name" value="SUMF_dom"/>
</dbReference>
<dbReference type="Proteomes" id="UP000011746">
    <property type="component" value="Unassembled WGS sequence"/>
</dbReference>
<reference evidence="3 4" key="1">
    <citation type="journal article" date="2012" name="J. Bacteriol.">
        <title>Draft Genome Sequence of Salimicrobium sp. Strain MJ3, Isolated from Myulchi-Jeot, Korean Fermented Seafood.</title>
        <authorList>
            <person name="Lee S.H."/>
            <person name="Jung J.Y."/>
            <person name="Jeon C.O."/>
        </authorList>
    </citation>
    <scope>NUCLEOTIDE SEQUENCE [LARGE SCALE GENOMIC DNA]</scope>
    <source>
        <strain evidence="3 4">MJ3</strain>
    </source>
</reference>